<dbReference type="InterPro" id="IPR011701">
    <property type="entry name" value="MFS"/>
</dbReference>
<feature type="transmembrane region" description="Helical" evidence="6">
    <location>
        <begin position="152"/>
        <end position="173"/>
    </location>
</feature>
<accession>A0A9D6L2Q3</accession>
<feature type="transmembrane region" description="Helical" evidence="6">
    <location>
        <begin position="117"/>
        <end position="140"/>
    </location>
</feature>
<feature type="transmembrane region" description="Helical" evidence="6">
    <location>
        <begin position="356"/>
        <end position="377"/>
    </location>
</feature>
<evidence type="ECO:0000313" key="8">
    <source>
        <dbReference type="EMBL" id="MBI3538692.1"/>
    </source>
</evidence>
<dbReference type="AlphaFoldDB" id="A0A9D6L2Q3"/>
<evidence type="ECO:0000256" key="6">
    <source>
        <dbReference type="SAM" id="Phobius"/>
    </source>
</evidence>
<evidence type="ECO:0000256" key="1">
    <source>
        <dbReference type="ARBA" id="ARBA00004141"/>
    </source>
</evidence>
<feature type="transmembrane region" description="Helical" evidence="6">
    <location>
        <begin position="384"/>
        <end position="402"/>
    </location>
</feature>
<feature type="region of interest" description="Disordered" evidence="5">
    <location>
        <begin position="1"/>
        <end position="21"/>
    </location>
</feature>
<feature type="transmembrane region" description="Helical" evidence="6">
    <location>
        <begin position="295"/>
        <end position="313"/>
    </location>
</feature>
<evidence type="ECO:0000256" key="2">
    <source>
        <dbReference type="ARBA" id="ARBA00022692"/>
    </source>
</evidence>
<dbReference type="GO" id="GO:0022857">
    <property type="term" value="F:transmembrane transporter activity"/>
    <property type="evidence" value="ECO:0007669"/>
    <property type="project" value="InterPro"/>
</dbReference>
<evidence type="ECO:0000256" key="4">
    <source>
        <dbReference type="ARBA" id="ARBA00023136"/>
    </source>
</evidence>
<comment type="caution">
    <text evidence="8">The sequence shown here is derived from an EMBL/GenBank/DDBJ whole genome shotgun (WGS) entry which is preliminary data.</text>
</comment>
<comment type="subcellular location">
    <subcellularLocation>
        <location evidence="1">Membrane</location>
        <topology evidence="1">Multi-pass membrane protein</topology>
    </subcellularLocation>
</comment>
<dbReference type="Proteomes" id="UP000807850">
    <property type="component" value="Unassembled WGS sequence"/>
</dbReference>
<feature type="transmembrane region" description="Helical" evidence="6">
    <location>
        <begin position="93"/>
        <end position="111"/>
    </location>
</feature>
<sequence length="410" mass="43669">MTPGSARHRTPSAPPPRPAGSHAGARNVLVMSAAVFLLIAGEQLWSRFLPVYLVALGAPAVVLGLWGSSKDFLDAALQYPGGALSDRYGNQRALLVFTAIAGLGYLAYRLAGAWPVLFLGLLLASAWTSLASPAMFALVAESLPPGRRARGFLIQSVLRRVPMIFAPALGGLLVERLGLQVGLRVGFTVSCVLAVITLWFQRRFYVAPAAPAANRVHGLLATWRRASSPLKRLLVADVLARAAESMADVFVVVYAIDHLHAGAAQYGAWVGLQMAVSIASYFPGAWMAERFGRRPPVIITFVMFAAYPLLVGLSRDAGMLTWAFVAGGLRELGEPARKSMIVDASPADARGQTVGAYYLARSVMILPAGAIGGLLWARHIHAPFWLAATIGAVGVVYFTLAFREPAVETA</sequence>
<dbReference type="PANTHER" id="PTHR23518">
    <property type="entry name" value="C-METHYLTRANSFERASE"/>
    <property type="match status" value="1"/>
</dbReference>
<dbReference type="Gene3D" id="1.20.1250.20">
    <property type="entry name" value="MFS general substrate transporter like domains"/>
    <property type="match status" value="2"/>
</dbReference>
<keyword evidence="3 6" id="KW-1133">Transmembrane helix</keyword>
<evidence type="ECO:0000256" key="3">
    <source>
        <dbReference type="ARBA" id="ARBA00022989"/>
    </source>
</evidence>
<dbReference type="InterPro" id="IPR036259">
    <property type="entry name" value="MFS_trans_sf"/>
</dbReference>
<keyword evidence="4 6" id="KW-0472">Membrane</keyword>
<evidence type="ECO:0000259" key="7">
    <source>
        <dbReference type="PROSITE" id="PS50850"/>
    </source>
</evidence>
<dbReference type="PROSITE" id="PS50850">
    <property type="entry name" value="MFS"/>
    <property type="match status" value="1"/>
</dbReference>
<feature type="domain" description="Major facilitator superfamily (MFS) profile" evidence="7">
    <location>
        <begin position="27"/>
        <end position="406"/>
    </location>
</feature>
<dbReference type="InterPro" id="IPR020846">
    <property type="entry name" value="MFS_dom"/>
</dbReference>
<protein>
    <submittedName>
        <fullName evidence="8">MFS transporter</fullName>
    </submittedName>
</protein>
<dbReference type="InterPro" id="IPR005829">
    <property type="entry name" value="Sugar_transporter_CS"/>
</dbReference>
<keyword evidence="2 6" id="KW-0812">Transmembrane</keyword>
<name>A0A9D6L2Q3_UNCEI</name>
<evidence type="ECO:0000313" key="9">
    <source>
        <dbReference type="Proteomes" id="UP000807850"/>
    </source>
</evidence>
<dbReference type="Pfam" id="PF07690">
    <property type="entry name" value="MFS_1"/>
    <property type="match status" value="2"/>
</dbReference>
<feature type="transmembrane region" description="Helical" evidence="6">
    <location>
        <begin position="27"/>
        <end position="45"/>
    </location>
</feature>
<gene>
    <name evidence="8" type="ORF">HY076_00255</name>
</gene>
<feature type="transmembrane region" description="Helical" evidence="6">
    <location>
        <begin position="179"/>
        <end position="200"/>
    </location>
</feature>
<dbReference type="GO" id="GO:0016020">
    <property type="term" value="C:membrane"/>
    <property type="evidence" value="ECO:0007669"/>
    <property type="project" value="UniProtKB-SubCell"/>
</dbReference>
<proteinExistence type="predicted"/>
<reference evidence="8" key="1">
    <citation type="submission" date="2020-07" db="EMBL/GenBank/DDBJ databases">
        <title>Huge and variable diversity of episymbiotic CPR bacteria and DPANN archaea in groundwater ecosystems.</title>
        <authorList>
            <person name="He C.Y."/>
            <person name="Keren R."/>
            <person name="Whittaker M."/>
            <person name="Farag I.F."/>
            <person name="Doudna J."/>
            <person name="Cate J.H.D."/>
            <person name="Banfield J.F."/>
        </authorList>
    </citation>
    <scope>NUCLEOTIDE SEQUENCE</scope>
    <source>
        <strain evidence="8">NC_groundwater_928_Pr1_S-0.2um_72_17</strain>
    </source>
</reference>
<dbReference type="PANTHER" id="PTHR23518:SF2">
    <property type="entry name" value="MAJOR FACILITATOR SUPERFAMILY TRANSPORTER"/>
    <property type="match status" value="1"/>
</dbReference>
<dbReference type="SUPFAM" id="SSF103473">
    <property type="entry name" value="MFS general substrate transporter"/>
    <property type="match status" value="1"/>
</dbReference>
<evidence type="ECO:0000256" key="5">
    <source>
        <dbReference type="SAM" id="MobiDB-lite"/>
    </source>
</evidence>
<feature type="transmembrane region" description="Helical" evidence="6">
    <location>
        <begin position="51"/>
        <end position="73"/>
    </location>
</feature>
<dbReference type="EMBL" id="JACQAY010000014">
    <property type="protein sequence ID" value="MBI3538692.1"/>
    <property type="molecule type" value="Genomic_DNA"/>
</dbReference>
<feature type="compositionally biased region" description="Basic residues" evidence="5">
    <location>
        <begin position="1"/>
        <end position="10"/>
    </location>
</feature>
<dbReference type="PROSITE" id="PS00216">
    <property type="entry name" value="SUGAR_TRANSPORT_1"/>
    <property type="match status" value="1"/>
</dbReference>
<organism evidence="8 9">
    <name type="scientific">Eiseniibacteriota bacterium</name>
    <dbReference type="NCBI Taxonomy" id="2212470"/>
    <lineage>
        <taxon>Bacteria</taxon>
        <taxon>Candidatus Eiseniibacteriota</taxon>
    </lineage>
</organism>
<feature type="transmembrane region" description="Helical" evidence="6">
    <location>
        <begin position="268"/>
        <end position="288"/>
    </location>
</feature>